<evidence type="ECO:0008006" key="5">
    <source>
        <dbReference type="Google" id="ProtNLM"/>
    </source>
</evidence>
<feature type="compositionally biased region" description="Acidic residues" evidence="1">
    <location>
        <begin position="29"/>
        <end position="39"/>
    </location>
</feature>
<keyword evidence="2" id="KW-1133">Transmembrane helix</keyword>
<feature type="transmembrane region" description="Helical" evidence="2">
    <location>
        <begin position="124"/>
        <end position="148"/>
    </location>
</feature>
<dbReference type="RefSeq" id="WP_159230028.1">
    <property type="nucleotide sequence ID" value="NZ_CACSIP010000012.1"/>
</dbReference>
<keyword evidence="4" id="KW-1185">Reference proteome</keyword>
<sequence>MSNPTGPDQPDENTDAAEHAGEGTPPADADAETEILPEPETDHEPATEVMAPADPGTHDQTSEEQSGERRFTAPSGFDAGSTQIINRPNDPATEVFAAAQKPVAPQMIPPRGEAPKPPQKRRSWGWVAAIIVVIAALAAIAILGTILLTRTSTPAVSQEDMVRSTIEEFDIAVQNGDLSTLRSITCGATRDSYVRYDEKAWADTHSRVAAAKQYPVVASIDQVVVNGDHAEANVTTFMAYAPQTRSTRSFDLEFRDEQWKICQAPAS</sequence>
<keyword evidence="2" id="KW-0812">Transmembrane</keyword>
<feature type="region of interest" description="Disordered" evidence="1">
    <location>
        <begin position="1"/>
        <end position="88"/>
    </location>
</feature>
<dbReference type="AlphaFoldDB" id="A0A5S9PU53"/>
<evidence type="ECO:0000313" key="3">
    <source>
        <dbReference type="EMBL" id="CAA0108446.1"/>
    </source>
</evidence>
<dbReference type="EMBL" id="CACSIP010000012">
    <property type="protein sequence ID" value="CAA0108446.1"/>
    <property type="molecule type" value="Genomic_DNA"/>
</dbReference>
<gene>
    <name evidence="3" type="ORF">AELLOGFF_00593</name>
</gene>
<evidence type="ECO:0000256" key="1">
    <source>
        <dbReference type="SAM" id="MobiDB-lite"/>
    </source>
</evidence>
<keyword evidence="2" id="KW-0472">Membrane</keyword>
<dbReference type="Proteomes" id="UP000430146">
    <property type="component" value="Unassembled WGS sequence"/>
</dbReference>
<evidence type="ECO:0000256" key="2">
    <source>
        <dbReference type="SAM" id="Phobius"/>
    </source>
</evidence>
<proteinExistence type="predicted"/>
<dbReference type="OrthoDB" id="4485830at2"/>
<organism evidence="3 4">
    <name type="scientific">Mycolicibacterium vanbaalenii</name>
    <name type="common">Mycobacterium vanbaalenii</name>
    <dbReference type="NCBI Taxonomy" id="110539"/>
    <lineage>
        <taxon>Bacteria</taxon>
        <taxon>Bacillati</taxon>
        <taxon>Actinomycetota</taxon>
        <taxon>Actinomycetes</taxon>
        <taxon>Mycobacteriales</taxon>
        <taxon>Mycobacteriaceae</taxon>
        <taxon>Mycolicibacterium</taxon>
    </lineage>
</organism>
<protein>
    <recommendedName>
        <fullName evidence="5">DUF4878 domain-containing protein</fullName>
    </recommendedName>
</protein>
<reference evidence="3 4" key="1">
    <citation type="submission" date="2019-11" db="EMBL/GenBank/DDBJ databases">
        <authorList>
            <person name="Holert J."/>
        </authorList>
    </citation>
    <scope>NUCLEOTIDE SEQUENCE [LARGE SCALE GENOMIC DNA]</scope>
    <source>
        <strain evidence="3">BC8_1</strain>
    </source>
</reference>
<evidence type="ECO:0000313" key="4">
    <source>
        <dbReference type="Proteomes" id="UP000430146"/>
    </source>
</evidence>
<accession>A0A5S9PU53</accession>
<name>A0A5S9PU53_MYCVN</name>
<feature type="compositionally biased region" description="Basic and acidic residues" evidence="1">
    <location>
        <begin position="56"/>
        <end position="71"/>
    </location>
</feature>